<dbReference type="PATRIC" id="fig|1408103.3.peg.1945"/>
<keyword evidence="7" id="KW-0378">Hydrolase</keyword>
<keyword evidence="10" id="KW-0456">Lyase</keyword>
<keyword evidence="8" id="KW-0694">RNA-binding</keyword>
<evidence type="ECO:0000256" key="9">
    <source>
        <dbReference type="ARBA" id="ARBA00023211"/>
    </source>
</evidence>
<proteinExistence type="inferred from homology"/>
<dbReference type="Proteomes" id="UP000034166">
    <property type="component" value="Unassembled WGS sequence"/>
</dbReference>
<keyword evidence="6" id="KW-0255">Endonuclease</keyword>
<comment type="caution">
    <text evidence="12">The sequence shown here is derived from an EMBL/GenBank/DDBJ whole genome shotgun (WGS) entry which is preliminary data.</text>
</comment>
<dbReference type="SUPFAM" id="SSF142877">
    <property type="entry name" value="EndoU-like"/>
    <property type="match status" value="1"/>
</dbReference>
<dbReference type="PANTHER" id="PTHR12439:SF11">
    <property type="entry name" value="URIDYLATE-SPECIFIC ENDORIBONUCLEASE"/>
    <property type="match status" value="1"/>
</dbReference>
<dbReference type="InterPro" id="IPR037227">
    <property type="entry name" value="EndoU-like"/>
</dbReference>
<dbReference type="GO" id="GO:0046872">
    <property type="term" value="F:metal ion binding"/>
    <property type="evidence" value="ECO:0007669"/>
    <property type="project" value="UniProtKB-KW"/>
</dbReference>
<keyword evidence="13" id="KW-1185">Reference proteome</keyword>
<sequence>MDIYQHIWDADMKSNGLQPIQPGKERDYSAGYVVVDDRPEHHGHRIFREVYIPDSKRRSYQLVEKLFDNYTMNQYRREKNTIKESKEVSEFLAMAMDTPPIQKAKDFVQEKLQKSFTEFYWYTHLQQLWFRQFNLYNARDLSGFEHVFIGEQKRKMLSGHHFWYKYWLEDNPALNEHKSDLIDLKDSALQEPMLGAPYIVTAGYRLKTYDGHKRKFIRISKSRCGFFVGLSAEGLLAMGTVRALFPEDKPHPVKLNGIQLNLELFMCPERRSIRTFYPLDTVN</sequence>
<dbReference type="PROSITE" id="PS51959">
    <property type="entry name" value="ENDOU"/>
    <property type="match status" value="1"/>
</dbReference>
<dbReference type="GO" id="GO:0003723">
    <property type="term" value="F:RNA binding"/>
    <property type="evidence" value="ECO:0007669"/>
    <property type="project" value="UniProtKB-KW"/>
</dbReference>
<protein>
    <recommendedName>
        <fullName evidence="11">EndoU domain-containing protein</fullName>
    </recommendedName>
</protein>
<dbReference type="GO" id="GO:0016787">
    <property type="term" value="F:hydrolase activity"/>
    <property type="evidence" value="ECO:0007669"/>
    <property type="project" value="UniProtKB-KW"/>
</dbReference>
<evidence type="ECO:0000313" key="12">
    <source>
        <dbReference type="EMBL" id="KKK38643.1"/>
    </source>
</evidence>
<keyword evidence="9" id="KW-0464">Manganese</keyword>
<dbReference type="GO" id="GO:0004521">
    <property type="term" value="F:RNA endonuclease activity"/>
    <property type="evidence" value="ECO:0007669"/>
    <property type="project" value="InterPro"/>
</dbReference>
<dbReference type="RefSeq" id="WP_046523335.1">
    <property type="nucleotide sequence ID" value="NZ_LAYY01000007.1"/>
</dbReference>
<accession>A0A0M2SWU6</accession>
<organism evidence="12 13">
    <name type="scientific">Mesobacillus campisalis</name>
    <dbReference type="NCBI Taxonomy" id="1408103"/>
    <lineage>
        <taxon>Bacteria</taxon>
        <taxon>Bacillati</taxon>
        <taxon>Bacillota</taxon>
        <taxon>Bacilli</taxon>
        <taxon>Bacillales</taxon>
        <taxon>Bacillaceae</taxon>
        <taxon>Mesobacillus</taxon>
    </lineage>
</organism>
<evidence type="ECO:0000256" key="10">
    <source>
        <dbReference type="ARBA" id="ARBA00023239"/>
    </source>
</evidence>
<name>A0A0M2SWU6_9BACI</name>
<dbReference type="InterPro" id="IPR018998">
    <property type="entry name" value="EndoU_C"/>
</dbReference>
<comment type="subunit">
    <text evidence="3">Monomer.</text>
</comment>
<gene>
    <name evidence="12" type="ORF">WQ57_08620</name>
</gene>
<evidence type="ECO:0000256" key="6">
    <source>
        <dbReference type="ARBA" id="ARBA00022759"/>
    </source>
</evidence>
<dbReference type="OrthoDB" id="9811262at2"/>
<reference evidence="12 13" key="1">
    <citation type="submission" date="2015-04" db="EMBL/GenBank/DDBJ databases">
        <title>Taxonomic description and genome sequence of Bacillus campisalis sp. nov., a novel member of the genus Bacillus isolated from solar saltern.</title>
        <authorList>
            <person name="Mathan Kumar R."/>
            <person name="Kaur G."/>
            <person name="Kumar A."/>
            <person name="Singh N.K."/>
            <person name="Kaur N."/>
            <person name="Kumar N."/>
            <person name="Mayilraj S."/>
        </authorList>
    </citation>
    <scope>NUCLEOTIDE SEQUENCE [LARGE SCALE GENOMIC DNA]</scope>
    <source>
        <strain evidence="12 13">SA2-6</strain>
    </source>
</reference>
<evidence type="ECO:0000256" key="1">
    <source>
        <dbReference type="ARBA" id="ARBA00001936"/>
    </source>
</evidence>
<dbReference type="AlphaFoldDB" id="A0A0M2SWU6"/>
<keyword evidence="5" id="KW-0479">Metal-binding</keyword>
<keyword evidence="4" id="KW-0540">Nuclease</keyword>
<dbReference type="PANTHER" id="PTHR12439">
    <property type="entry name" value="PLACENTAL PROTEIN 11-RELATED"/>
    <property type="match status" value="1"/>
</dbReference>
<evidence type="ECO:0000256" key="8">
    <source>
        <dbReference type="ARBA" id="ARBA00022884"/>
    </source>
</evidence>
<evidence type="ECO:0000256" key="3">
    <source>
        <dbReference type="ARBA" id="ARBA00011245"/>
    </source>
</evidence>
<comment type="similarity">
    <text evidence="2">Belongs to the ENDOU family.</text>
</comment>
<evidence type="ECO:0000256" key="7">
    <source>
        <dbReference type="ARBA" id="ARBA00022801"/>
    </source>
</evidence>
<comment type="cofactor">
    <cofactor evidence="1">
        <name>Mn(2+)</name>
        <dbReference type="ChEBI" id="CHEBI:29035"/>
    </cofactor>
</comment>
<evidence type="ECO:0000259" key="11">
    <source>
        <dbReference type="PROSITE" id="PS51959"/>
    </source>
</evidence>
<dbReference type="InterPro" id="IPR039787">
    <property type="entry name" value="ENDOU"/>
</dbReference>
<feature type="domain" description="EndoU" evidence="11">
    <location>
        <begin position="1"/>
        <end position="282"/>
    </location>
</feature>
<evidence type="ECO:0000256" key="4">
    <source>
        <dbReference type="ARBA" id="ARBA00022722"/>
    </source>
</evidence>
<evidence type="ECO:0000256" key="5">
    <source>
        <dbReference type="ARBA" id="ARBA00022723"/>
    </source>
</evidence>
<dbReference type="Pfam" id="PF09412">
    <property type="entry name" value="XendoU"/>
    <property type="match status" value="1"/>
</dbReference>
<dbReference type="CDD" id="cd21159">
    <property type="entry name" value="XendoU"/>
    <property type="match status" value="1"/>
</dbReference>
<dbReference type="GO" id="GO:0016829">
    <property type="term" value="F:lyase activity"/>
    <property type="evidence" value="ECO:0007669"/>
    <property type="project" value="UniProtKB-KW"/>
</dbReference>
<evidence type="ECO:0000256" key="2">
    <source>
        <dbReference type="ARBA" id="ARBA00010168"/>
    </source>
</evidence>
<dbReference type="EMBL" id="LAYY01000007">
    <property type="protein sequence ID" value="KKK38643.1"/>
    <property type="molecule type" value="Genomic_DNA"/>
</dbReference>
<evidence type="ECO:0000313" key="13">
    <source>
        <dbReference type="Proteomes" id="UP000034166"/>
    </source>
</evidence>